<organism evidence="2 3">
    <name type="scientific">Listeria fleischmannii FSL S10-1203</name>
    <dbReference type="NCBI Taxonomy" id="1265822"/>
    <lineage>
        <taxon>Bacteria</taxon>
        <taxon>Bacillati</taxon>
        <taxon>Bacillota</taxon>
        <taxon>Bacilli</taxon>
        <taxon>Bacillales</taxon>
        <taxon>Listeriaceae</taxon>
        <taxon>Listeria</taxon>
    </lineage>
</organism>
<dbReference type="RefSeq" id="WP_036064970.1">
    <property type="nucleotide sequence ID" value="NZ_AODM01000069.1"/>
</dbReference>
<proteinExistence type="predicted"/>
<feature type="signal peptide" evidence="1">
    <location>
        <begin position="1"/>
        <end position="35"/>
    </location>
</feature>
<gene>
    <name evidence="2" type="ORF">MCOL2_18289</name>
</gene>
<protein>
    <submittedName>
        <fullName evidence="2">Uncharacterized protein</fullName>
    </submittedName>
</protein>
<evidence type="ECO:0000313" key="3">
    <source>
        <dbReference type="Proteomes" id="UP000019241"/>
    </source>
</evidence>
<dbReference type="EMBL" id="AODM01000069">
    <property type="protein sequence ID" value="EUJ47405.1"/>
    <property type="molecule type" value="Genomic_DNA"/>
</dbReference>
<comment type="caution">
    <text evidence="2">The sequence shown here is derived from an EMBL/GenBank/DDBJ whole genome shotgun (WGS) entry which is preliminary data.</text>
</comment>
<feature type="chain" id="PRO_5004890608" evidence="1">
    <location>
        <begin position="36"/>
        <end position="163"/>
    </location>
</feature>
<reference evidence="2 3" key="1">
    <citation type="submission" date="2012-12" db="EMBL/GenBank/DDBJ databases">
        <title>Novel taxa of Listeriaceae from agricultural environments in the United States.</title>
        <authorList>
            <person name="den Bakker H.C."/>
            <person name="Allred A."/>
            <person name="Warchocki S."/>
            <person name="Wright E.M."/>
            <person name="Burrell A."/>
            <person name="Nightingale K.K."/>
            <person name="Kephart D."/>
            <person name="Wiedmann M."/>
        </authorList>
    </citation>
    <scope>NUCLEOTIDE SEQUENCE [LARGE SCALE GENOMIC DNA]</scope>
    <source>
        <strain evidence="2 3">FSL S10-1203</strain>
    </source>
</reference>
<evidence type="ECO:0000256" key="1">
    <source>
        <dbReference type="SAM" id="SignalP"/>
    </source>
</evidence>
<dbReference type="Proteomes" id="UP000019241">
    <property type="component" value="Unassembled WGS sequence"/>
</dbReference>
<dbReference type="AlphaFoldDB" id="W7DDR3"/>
<name>W7DDR3_9LIST</name>
<sequence>MKKRNLMKKTTASVLSAGIIASTLVVGAVPFNVQAAPNLTSSIQNQELMKDTGFTQFGQNIITGWAYYSEGGIMPLTAFNDEYKINSTDPNRIGYVSHGSFNGGPVLNLKAQAYAKNGSILGLSSAQQKITGLIPGQSYTFSVDYRVADTELTGPKTSNFFSF</sequence>
<dbReference type="PATRIC" id="fig|1265822.4.peg.3727"/>
<keyword evidence="1" id="KW-0732">Signal</keyword>
<evidence type="ECO:0000313" key="2">
    <source>
        <dbReference type="EMBL" id="EUJ47405.1"/>
    </source>
</evidence>
<accession>W7DDR3</accession>